<dbReference type="AlphaFoldDB" id="A0A0D2NN27"/>
<organism evidence="2 3">
    <name type="scientific">Monoraphidium neglectum</name>
    <dbReference type="NCBI Taxonomy" id="145388"/>
    <lineage>
        <taxon>Eukaryota</taxon>
        <taxon>Viridiplantae</taxon>
        <taxon>Chlorophyta</taxon>
        <taxon>core chlorophytes</taxon>
        <taxon>Chlorophyceae</taxon>
        <taxon>CS clade</taxon>
        <taxon>Sphaeropleales</taxon>
        <taxon>Selenastraceae</taxon>
        <taxon>Monoraphidium</taxon>
    </lineage>
</organism>
<dbReference type="RefSeq" id="XP_013904980.1">
    <property type="nucleotide sequence ID" value="XM_014049526.1"/>
</dbReference>
<evidence type="ECO:0000313" key="3">
    <source>
        <dbReference type="Proteomes" id="UP000054498"/>
    </source>
</evidence>
<dbReference type="Proteomes" id="UP000054498">
    <property type="component" value="Unassembled WGS sequence"/>
</dbReference>
<feature type="compositionally biased region" description="Low complexity" evidence="1">
    <location>
        <begin position="27"/>
        <end position="37"/>
    </location>
</feature>
<reference evidence="2 3" key="1">
    <citation type="journal article" date="2013" name="BMC Genomics">
        <title>Reconstruction of the lipid metabolism for the microalga Monoraphidium neglectum from its genome sequence reveals characteristics suitable for biofuel production.</title>
        <authorList>
            <person name="Bogen C."/>
            <person name="Al-Dilaimi A."/>
            <person name="Albersmeier A."/>
            <person name="Wichmann J."/>
            <person name="Grundmann M."/>
            <person name="Rupp O."/>
            <person name="Lauersen K.J."/>
            <person name="Blifernez-Klassen O."/>
            <person name="Kalinowski J."/>
            <person name="Goesmann A."/>
            <person name="Mussgnug J.H."/>
            <person name="Kruse O."/>
        </authorList>
    </citation>
    <scope>NUCLEOTIDE SEQUENCE [LARGE SCALE GENOMIC DNA]</scope>
    <source>
        <strain evidence="2 3">SAG 48.87</strain>
    </source>
</reference>
<feature type="compositionally biased region" description="Gly residues" evidence="1">
    <location>
        <begin position="40"/>
        <end position="52"/>
    </location>
</feature>
<protein>
    <submittedName>
        <fullName evidence="2">Uncharacterized protein</fullName>
    </submittedName>
</protein>
<dbReference type="EMBL" id="KK100434">
    <property type="protein sequence ID" value="KIZ05961.1"/>
    <property type="molecule type" value="Genomic_DNA"/>
</dbReference>
<keyword evidence="3" id="KW-1185">Reference proteome</keyword>
<dbReference type="KEGG" id="mng:MNEG_2002"/>
<evidence type="ECO:0000313" key="2">
    <source>
        <dbReference type="EMBL" id="KIZ05961.1"/>
    </source>
</evidence>
<proteinExistence type="predicted"/>
<sequence length="70" mass="6730">MSASHNGRSRDGAAASRTGALSREPSSARALSSAQQSFRGGAGAGMGVGGSSTSGAAAPGRWAPQRPSAT</sequence>
<evidence type="ECO:0000256" key="1">
    <source>
        <dbReference type="SAM" id="MobiDB-lite"/>
    </source>
</evidence>
<feature type="region of interest" description="Disordered" evidence="1">
    <location>
        <begin position="1"/>
        <end position="70"/>
    </location>
</feature>
<gene>
    <name evidence="2" type="ORF">MNEG_2002</name>
</gene>
<feature type="non-terminal residue" evidence="2">
    <location>
        <position position="70"/>
    </location>
</feature>
<accession>A0A0D2NN27</accession>
<dbReference type="GeneID" id="25734880"/>
<name>A0A0D2NN27_9CHLO</name>